<dbReference type="Proteomes" id="UP000237246">
    <property type="component" value="Unassembled WGS sequence"/>
</dbReference>
<comment type="caution">
    <text evidence="2">The sequence shown here is derived from an EMBL/GenBank/DDBJ whole genome shotgun (WGS) entry which is preliminary data.</text>
</comment>
<dbReference type="PANTHER" id="PTHR36288:SF1">
    <property type="entry name" value="SIMILAR TO RIKEN CDNA A930018P22"/>
    <property type="match status" value="1"/>
</dbReference>
<protein>
    <submittedName>
        <fullName evidence="2">Uncharacterized protein</fullName>
    </submittedName>
</protein>
<dbReference type="InterPro" id="IPR040027">
    <property type="entry name" value="C11orf91-like"/>
</dbReference>
<feature type="region of interest" description="Disordered" evidence="1">
    <location>
        <begin position="1"/>
        <end position="53"/>
    </location>
</feature>
<dbReference type="PANTHER" id="PTHR36288">
    <property type="entry name" value="SIMILAR TO RIKEN CDNA A930018P22"/>
    <property type="match status" value="1"/>
</dbReference>
<feature type="region of interest" description="Disordered" evidence="1">
    <location>
        <begin position="113"/>
        <end position="147"/>
    </location>
</feature>
<dbReference type="OrthoDB" id="9938805at2759"/>
<gene>
    <name evidence="2" type="ORF">CIB84_014741</name>
</gene>
<organism evidence="2 3">
    <name type="scientific">Bambusicola thoracicus</name>
    <name type="common">Chinese bamboo-partridge</name>
    <name type="synonym">Perdix thoracica</name>
    <dbReference type="NCBI Taxonomy" id="9083"/>
    <lineage>
        <taxon>Eukaryota</taxon>
        <taxon>Metazoa</taxon>
        <taxon>Chordata</taxon>
        <taxon>Craniata</taxon>
        <taxon>Vertebrata</taxon>
        <taxon>Euteleostomi</taxon>
        <taxon>Archelosauria</taxon>
        <taxon>Archosauria</taxon>
        <taxon>Dinosauria</taxon>
        <taxon>Saurischia</taxon>
        <taxon>Theropoda</taxon>
        <taxon>Coelurosauria</taxon>
        <taxon>Aves</taxon>
        <taxon>Neognathae</taxon>
        <taxon>Galloanserae</taxon>
        <taxon>Galliformes</taxon>
        <taxon>Phasianidae</taxon>
        <taxon>Perdicinae</taxon>
        <taxon>Bambusicola</taxon>
    </lineage>
</organism>
<evidence type="ECO:0000256" key="1">
    <source>
        <dbReference type="SAM" id="MobiDB-lite"/>
    </source>
</evidence>
<sequence>MSRQPQQRPLSSPRLHNRPEADGGGGPPIASGAAYRPRQPTPPAGVPSWPAGLAPPRYEPLRFYCPAAVEQRAARQPDDPSELEEEICELDIGMKELELHALIGEDSDQQQCACTRGGGRGSCAEHEALTPVQRPGASTASKESQKR</sequence>
<reference evidence="2 3" key="1">
    <citation type="submission" date="2018-01" db="EMBL/GenBank/DDBJ databases">
        <title>Comparison of the Chinese Bamboo Partridge and Red Junglefowl genome sequences highlights the importance of demography in genome evolution.</title>
        <authorList>
            <person name="Tiley G.P."/>
            <person name="Kimball R.T."/>
            <person name="Braun E.L."/>
            <person name="Burleigh J.G."/>
        </authorList>
    </citation>
    <scope>NUCLEOTIDE SEQUENCE [LARGE SCALE GENOMIC DNA]</scope>
    <source>
        <strain evidence="2">RTK389</strain>
        <tissue evidence="2">Blood</tissue>
    </source>
</reference>
<keyword evidence="3" id="KW-1185">Reference proteome</keyword>
<evidence type="ECO:0000313" key="2">
    <source>
        <dbReference type="EMBL" id="POI21512.1"/>
    </source>
</evidence>
<evidence type="ECO:0000313" key="3">
    <source>
        <dbReference type="Proteomes" id="UP000237246"/>
    </source>
</evidence>
<dbReference type="AlphaFoldDB" id="A0A2P4SBL6"/>
<proteinExistence type="predicted"/>
<name>A0A2P4SBL6_BAMTH</name>
<feature type="compositionally biased region" description="Polar residues" evidence="1">
    <location>
        <begin position="1"/>
        <end position="10"/>
    </location>
</feature>
<dbReference type="Pfam" id="PF17669">
    <property type="entry name" value="DUF5529"/>
    <property type="match status" value="1"/>
</dbReference>
<dbReference type="EMBL" id="PPHD01068389">
    <property type="protein sequence ID" value="POI21512.1"/>
    <property type="molecule type" value="Genomic_DNA"/>
</dbReference>
<accession>A0A2P4SBL6</accession>
<feature type="compositionally biased region" description="Polar residues" evidence="1">
    <location>
        <begin position="136"/>
        <end position="147"/>
    </location>
</feature>